<dbReference type="CDD" id="cd01234">
    <property type="entry name" value="PH_CADPS"/>
    <property type="match status" value="1"/>
</dbReference>
<feature type="domain" description="C2" evidence="14">
    <location>
        <begin position="350"/>
        <end position="468"/>
    </location>
</feature>
<evidence type="ECO:0000256" key="12">
    <source>
        <dbReference type="SAM" id="MobiDB-lite"/>
    </source>
</evidence>
<sequence>MLDPSSSEEEGDEVPEVEQKEVAAPRSVAGARLSPGRAADGPGGAGLQPRGGGGGGRPSSPSPSVGSDKEKEDLEKMQREEEERKRRLQLYVFVMRCIAYPFNAKQPTDMARRQQKISKQHLQTVKERFQAFLNGETQIVADEAFINAVQSYYDVFLKSDRVSRMVQSGGCSASDSREVFKKHIEKRVRSLPEIDGLSKETVLSSWIAKFDTIYRGEEDPRKHQQRMTASAASELILSKDQLYEMFQQILGIKKFEHQLLYNACQLDNPDEQAAQIRRELDGRLQMAEQITRYGGRFPKFPSREMEAMYIEELRSSVNLLMANLESMPVSKGGEFKLQKLKRGHNTSIMDMGQEDENTLSKSDVVLSFTLEVVIMEVQGLKSLAPNRIVYCTMEVEGGHKLQTDQAEASKPTWGTQGDFTTTQPLPAVKVKLFTESTGVLALEDKELGRVVLHPTPNSPKQSELHKMTVSKGCPDSELKIKLAIRMDKPQNMKHCGYLWTIGKNVWKRWKKRFFVLVQVSQYTFAMCSYREKKAEPVELLQLDGYTVDYTDPQPGLDGGRTFFNAVKEGDTVIFASDDEQDRILWVQAMYRATGQSHKPVPPTQVQKLNSRGGTAPQLDAPISQFYADRAQKHGMDEFISANPCNFDHASLFELVQRLTLDHRLNDSYSCLGWFSPGQVFVLDEYCARYGVRGCHRHLCYLSDLLERAENGAMIDPTLLHYSFAFCASHVHGNRVPTVNPLCSLHRYCFPFGRPEGALKATLSLLERVLMKDIVTPVPQEEVKAVIHKCLEQAALVNYQRLSEYAKLEGEHDKTCDSFNVGRLATPAKKLEDTIRLAELVIEVLQQNEEHHAEVSAFAWWSDLMVEHAETFLCLYSADMDAALEVQPPDSWDSFPLFQLLNDFLRIDYNLCNGKFHKHLQDLYAPLVVRYVDLMESSIAQSIHRGFERESWEPVKSVTSTLPNVSVQMAKVPNLAVPSVNLAQIPSFSPPNWMAASHDSDNGSGTSEDLFWKLDALQTFIRDLHWPEEEFGKHLETRLKLMSSDMIESCVKRTRAAFEAKLQRSSRATDFRVPQSICTMFNVMVDAKAQSAKLCAMDLGQERQYHSQIDNLIEETVKEMITLLVAKFVVILESVLAKLSRYDEGTLFSSFLSFTVKAASKYVDVPKPGMDVADGYVTFVRHSQDMLREKVNEEVYIERLFDQWYTSTMNLVGTWLTDRMDLQLHVYQLKILIRVVKKKYRDFRLQGVLDSTLNSKMYETVRNRLTLEEATASVREGGMQGISMKDSDEEDDN</sequence>
<dbReference type="Pfam" id="PF25341">
    <property type="entry name" value="C2_CAPS"/>
    <property type="match status" value="1"/>
</dbReference>
<evidence type="ECO:0000313" key="17">
    <source>
        <dbReference type="Proteomes" id="UP000694558"/>
    </source>
</evidence>
<keyword evidence="8" id="KW-0446">Lipid-binding</keyword>
<organism evidence="16 17">
    <name type="scientific">Scophthalmus maximus</name>
    <name type="common">Turbot</name>
    <name type="synonym">Psetta maxima</name>
    <dbReference type="NCBI Taxonomy" id="52904"/>
    <lineage>
        <taxon>Eukaryota</taxon>
        <taxon>Metazoa</taxon>
        <taxon>Chordata</taxon>
        <taxon>Craniata</taxon>
        <taxon>Vertebrata</taxon>
        <taxon>Euteleostomi</taxon>
        <taxon>Actinopterygii</taxon>
        <taxon>Neopterygii</taxon>
        <taxon>Teleostei</taxon>
        <taxon>Neoteleostei</taxon>
        <taxon>Acanthomorphata</taxon>
        <taxon>Carangaria</taxon>
        <taxon>Pleuronectiformes</taxon>
        <taxon>Pleuronectoidei</taxon>
        <taxon>Scophthalmidae</taxon>
        <taxon>Scophthalmus</taxon>
    </lineage>
</organism>
<keyword evidence="9" id="KW-0472">Membrane</keyword>
<dbReference type="GO" id="GO:0098793">
    <property type="term" value="C:presynapse"/>
    <property type="evidence" value="ECO:0007669"/>
    <property type="project" value="GOC"/>
</dbReference>
<dbReference type="GO" id="GO:0098978">
    <property type="term" value="C:glutamatergic synapse"/>
    <property type="evidence" value="ECO:0007669"/>
    <property type="project" value="TreeGrafter"/>
</dbReference>
<dbReference type="Gene3D" id="2.30.29.30">
    <property type="entry name" value="Pleckstrin-homology domain (PH domain)/Phosphotyrosine-binding domain (PTB)"/>
    <property type="match status" value="1"/>
</dbReference>
<dbReference type="InterPro" id="IPR001849">
    <property type="entry name" value="PH_domain"/>
</dbReference>
<dbReference type="GO" id="GO:0045921">
    <property type="term" value="P:positive regulation of exocytosis"/>
    <property type="evidence" value="ECO:0007669"/>
    <property type="project" value="TreeGrafter"/>
</dbReference>
<dbReference type="InterPro" id="IPR033227">
    <property type="entry name" value="CAPS"/>
</dbReference>
<keyword evidence="3" id="KW-0268">Exocytosis</keyword>
<dbReference type="GO" id="GO:0016079">
    <property type="term" value="P:synaptic vesicle exocytosis"/>
    <property type="evidence" value="ECO:0007669"/>
    <property type="project" value="InterPro"/>
</dbReference>
<dbReference type="InterPro" id="IPR011993">
    <property type="entry name" value="PH-like_dom_sf"/>
</dbReference>
<evidence type="ECO:0000259" key="13">
    <source>
        <dbReference type="PROSITE" id="PS50003"/>
    </source>
</evidence>
<dbReference type="InterPro" id="IPR000008">
    <property type="entry name" value="C2_dom"/>
</dbReference>
<dbReference type="PANTHER" id="PTHR12166">
    <property type="entry name" value="CALCIUM-DEPENDENT SECRETION ACTIVATOR"/>
    <property type="match status" value="1"/>
</dbReference>
<dbReference type="GO" id="GO:0046872">
    <property type="term" value="F:metal ion binding"/>
    <property type="evidence" value="ECO:0007669"/>
    <property type="project" value="UniProtKB-KW"/>
</dbReference>
<evidence type="ECO:0000256" key="2">
    <source>
        <dbReference type="ARBA" id="ARBA00022448"/>
    </source>
</evidence>
<evidence type="ECO:0000256" key="6">
    <source>
        <dbReference type="ARBA" id="ARBA00022927"/>
    </source>
</evidence>
<dbReference type="FunFam" id="2.30.29.30:FF:000007">
    <property type="entry name" value="Calcium-dependent secretion activator 2 isoform B"/>
    <property type="match status" value="1"/>
</dbReference>
<dbReference type="InterPro" id="IPR010439">
    <property type="entry name" value="MUN_dom"/>
</dbReference>
<dbReference type="PROSITE" id="PS50004">
    <property type="entry name" value="C2"/>
    <property type="match status" value="1"/>
</dbReference>
<dbReference type="Proteomes" id="UP000694558">
    <property type="component" value="Chromosome 6"/>
</dbReference>
<keyword evidence="6" id="KW-0653">Protein transport</keyword>
<feature type="compositionally biased region" description="Acidic residues" evidence="12">
    <location>
        <begin position="1"/>
        <end position="16"/>
    </location>
</feature>
<evidence type="ECO:0000259" key="15">
    <source>
        <dbReference type="PROSITE" id="PS51258"/>
    </source>
</evidence>
<dbReference type="Pfam" id="PF06292">
    <property type="entry name" value="MUN"/>
    <property type="match status" value="2"/>
</dbReference>
<keyword evidence="10" id="KW-0968">Cytoplasmic vesicle</keyword>
<evidence type="ECO:0000259" key="14">
    <source>
        <dbReference type="PROSITE" id="PS50004"/>
    </source>
</evidence>
<evidence type="ECO:0000256" key="5">
    <source>
        <dbReference type="ARBA" id="ARBA00022837"/>
    </source>
</evidence>
<keyword evidence="5" id="KW-0106">Calcium</keyword>
<proteinExistence type="predicted"/>
<evidence type="ECO:0000313" key="16">
    <source>
        <dbReference type="Ensembl" id="ENSSMAP00000051193.1"/>
    </source>
</evidence>
<feature type="domain" description="PH" evidence="13">
    <location>
        <begin position="491"/>
        <end position="594"/>
    </location>
</feature>
<evidence type="ECO:0000256" key="8">
    <source>
        <dbReference type="ARBA" id="ARBA00023121"/>
    </source>
</evidence>
<dbReference type="PROSITE" id="PS50003">
    <property type="entry name" value="PH_DOMAIN"/>
    <property type="match status" value="1"/>
</dbReference>
<gene>
    <name evidence="16" type="primary">cadpsa</name>
</gene>
<feature type="region of interest" description="Disordered" evidence="12">
    <location>
        <begin position="1"/>
        <end position="81"/>
    </location>
</feature>
<dbReference type="GO" id="GO:1990504">
    <property type="term" value="P:dense core granule exocytosis"/>
    <property type="evidence" value="ECO:0007669"/>
    <property type="project" value="InterPro"/>
</dbReference>
<dbReference type="PROSITE" id="PS51258">
    <property type="entry name" value="MHD1"/>
    <property type="match status" value="1"/>
</dbReference>
<evidence type="ECO:0000256" key="1">
    <source>
        <dbReference type="ARBA" id="ARBA00004156"/>
    </source>
</evidence>
<dbReference type="GO" id="GO:0030659">
    <property type="term" value="C:cytoplasmic vesicle membrane"/>
    <property type="evidence" value="ECO:0007669"/>
    <property type="project" value="UniProtKB-SubCell"/>
</dbReference>
<evidence type="ECO:0000256" key="9">
    <source>
        <dbReference type="ARBA" id="ARBA00023136"/>
    </source>
</evidence>
<evidence type="ECO:0000256" key="3">
    <source>
        <dbReference type="ARBA" id="ARBA00022483"/>
    </source>
</evidence>
<evidence type="ECO:0000256" key="10">
    <source>
        <dbReference type="ARBA" id="ARBA00023329"/>
    </source>
</evidence>
<feature type="compositionally biased region" description="Basic and acidic residues" evidence="12">
    <location>
        <begin position="67"/>
        <end position="81"/>
    </location>
</feature>
<dbReference type="GO" id="GO:0015031">
    <property type="term" value="P:protein transport"/>
    <property type="evidence" value="ECO:0007669"/>
    <property type="project" value="UniProtKB-KW"/>
</dbReference>
<dbReference type="Pfam" id="PF00169">
    <property type="entry name" value="PH"/>
    <property type="match status" value="1"/>
</dbReference>
<dbReference type="Ensembl" id="ENSSMAT00000062807.1">
    <property type="protein sequence ID" value="ENSSMAP00000051193.1"/>
    <property type="gene ID" value="ENSSMAG00000003276.2"/>
</dbReference>
<evidence type="ECO:0000256" key="7">
    <source>
        <dbReference type="ARBA" id="ARBA00023018"/>
    </source>
</evidence>
<comment type="subcellular location">
    <subcellularLocation>
        <location evidence="1">Cytoplasmic vesicle membrane</location>
    </subcellularLocation>
    <subcellularLocation>
        <location evidence="11">Synapse</location>
    </subcellularLocation>
</comment>
<dbReference type="SUPFAM" id="SSF50729">
    <property type="entry name" value="PH domain-like"/>
    <property type="match status" value="1"/>
</dbReference>
<evidence type="ECO:0000256" key="11">
    <source>
        <dbReference type="ARBA" id="ARBA00034103"/>
    </source>
</evidence>
<accession>A0A8D3CV85</accession>
<feature type="compositionally biased region" description="Gly residues" evidence="12">
    <location>
        <begin position="41"/>
        <end position="57"/>
    </location>
</feature>
<keyword evidence="4" id="KW-0479">Metal-binding</keyword>
<keyword evidence="7" id="KW-0770">Synapse</keyword>
<protein>
    <submittedName>
        <fullName evidence="16">Ca2+-dependent activator protein for secretion a</fullName>
    </submittedName>
</protein>
<dbReference type="InterPro" id="IPR014770">
    <property type="entry name" value="Munc13_1"/>
</dbReference>
<dbReference type="SMART" id="SM00233">
    <property type="entry name" value="PH"/>
    <property type="match status" value="1"/>
</dbReference>
<name>A0A8D3CV85_SCOMX</name>
<keyword evidence="2" id="KW-0813">Transport</keyword>
<evidence type="ECO:0000256" key="4">
    <source>
        <dbReference type="ARBA" id="ARBA00022723"/>
    </source>
</evidence>
<dbReference type="PANTHER" id="PTHR12166:SF6">
    <property type="entry name" value="CALCIUM-DEPENDENT SECRETION ACTIVATOR 1"/>
    <property type="match status" value="1"/>
</dbReference>
<dbReference type="GeneTree" id="ENSGT00590000083094"/>
<reference evidence="16" key="1">
    <citation type="submission" date="2023-05" db="EMBL/GenBank/DDBJ databases">
        <title>High-quality long-read genome of Scophthalmus maximus.</title>
        <authorList>
            <person name="Lien S."/>
            <person name="Martinez P."/>
        </authorList>
    </citation>
    <scope>NUCLEOTIDE SEQUENCE [LARGE SCALE GENOMIC DNA]</scope>
</reference>
<feature type="domain" description="MHD1" evidence="15">
    <location>
        <begin position="877"/>
        <end position="1053"/>
    </location>
</feature>
<dbReference type="GO" id="GO:0008289">
    <property type="term" value="F:lipid binding"/>
    <property type="evidence" value="ECO:0007669"/>
    <property type="project" value="UniProtKB-KW"/>
</dbReference>
<dbReference type="SMART" id="SM01145">
    <property type="entry name" value="DUF1041"/>
    <property type="match status" value="1"/>
</dbReference>
<reference evidence="16" key="2">
    <citation type="submission" date="2025-08" db="UniProtKB">
        <authorList>
            <consortium name="Ensembl"/>
        </authorList>
    </citation>
    <scope>IDENTIFICATION</scope>
</reference>
<dbReference type="InterPro" id="IPR057457">
    <property type="entry name" value="CAPS_C2"/>
</dbReference>